<evidence type="ECO:0000313" key="2">
    <source>
        <dbReference type="EMBL" id="MBM7809313.1"/>
    </source>
</evidence>
<evidence type="ECO:0000313" key="3">
    <source>
        <dbReference type="Proteomes" id="UP001195724"/>
    </source>
</evidence>
<comment type="caution">
    <text evidence="2">The sequence shown here is derived from an EMBL/GenBank/DDBJ whole genome shotgun (WGS) entry which is preliminary data.</text>
</comment>
<accession>A0ABS2RZ96</accession>
<keyword evidence="3" id="KW-1185">Reference proteome</keyword>
<dbReference type="RefSeq" id="WP_307819405.1">
    <property type="nucleotide sequence ID" value="NZ_JAFBCL010000001.1"/>
</dbReference>
<dbReference type="InterPro" id="IPR019734">
    <property type="entry name" value="TPR_rpt"/>
</dbReference>
<sequence>MSDRVRNLHQRAIEEINSGRPAVGARLLREALRSSDRSEPLTARLLGTLAAAEVAQGNTGRALELLDEAEEVVAAEDRHLLLSQRALVSVLTGRMDDALTLFDDAILRLRRSEQKAALARVLLNRGMLHQIAGRVRLALADLDQCAQLGASLGSAEGMPRTVAKAVHGRGQCRVLTGDIPGALRDFDLAAEVYAEHGPGMLVVLAGDRARALLAAGLPSEAATELDSFLQRVPQLRMGHEHAEAELTMARARLAAGDPAQARSWAARARRHFQRRRNDTWAAVAELVVLRAEFAAGNDAVRVARSAARLAQRLRRLGLRNDAEEADLLAARTYLARGLPEQARAHLSGRDRPGAPLANRLLRRLVLAEFGAAAGDRGRTFAQARAGLALLREHRRRFGSLDLQTGTTSLGGELARAGLAAALDDGRPEVVHRWLERSRAQAFRFPPVRTPADEHTVDAVAALRQLARESRAAELKGRPDPDALRRARQLEREIRAKGWRTDGAGERHTEVGFAEVKAELADSDSVLVSFLTDGDRLLAQVVGDRHADLLALGATATVFEAIARLRSDLDAACGRRLPPSLQQVIHTSIRRQLATLSEHLLDPLLGVIADHSVVLVPTGALSAMPWSLLDCLRGRPVTVTPSPSAWVTAKRTTRPPGPVLLVGGPNLEHSSDEVRRLSRLYPGSNVLDGQDATVDNTLAAIGNCGLAHFASHGHHEQENVLFSRLDLVDGPLMAHDVHQLTTVPDHVVLSSCDIGQAVVRAGDEILGFTAALLYSGSRTVVSSVARVDDEAAVEVMTAYHRALTRGVPPVKALAQATEPEPLMPFVCHGWGG</sequence>
<dbReference type="EMBL" id="JAFBCL010000001">
    <property type="protein sequence ID" value="MBM7809313.1"/>
    <property type="molecule type" value="Genomic_DNA"/>
</dbReference>
<dbReference type="InterPro" id="IPR024983">
    <property type="entry name" value="CHAT_dom"/>
</dbReference>
<organism evidence="2 3">
    <name type="scientific">Saccharothrix algeriensis</name>
    <dbReference type="NCBI Taxonomy" id="173560"/>
    <lineage>
        <taxon>Bacteria</taxon>
        <taxon>Bacillati</taxon>
        <taxon>Actinomycetota</taxon>
        <taxon>Actinomycetes</taxon>
        <taxon>Pseudonocardiales</taxon>
        <taxon>Pseudonocardiaceae</taxon>
        <taxon>Saccharothrix</taxon>
    </lineage>
</organism>
<evidence type="ECO:0000259" key="1">
    <source>
        <dbReference type="Pfam" id="PF12770"/>
    </source>
</evidence>
<feature type="domain" description="CHAT" evidence="1">
    <location>
        <begin position="590"/>
        <end position="815"/>
    </location>
</feature>
<dbReference type="Pfam" id="PF12770">
    <property type="entry name" value="CHAT"/>
    <property type="match status" value="1"/>
</dbReference>
<dbReference type="SMART" id="SM00028">
    <property type="entry name" value="TPR"/>
    <property type="match status" value="4"/>
</dbReference>
<name>A0ABS2RZ96_9PSEU</name>
<dbReference type="SUPFAM" id="SSF48452">
    <property type="entry name" value="TPR-like"/>
    <property type="match status" value="1"/>
</dbReference>
<dbReference type="InterPro" id="IPR011990">
    <property type="entry name" value="TPR-like_helical_dom_sf"/>
</dbReference>
<dbReference type="Proteomes" id="UP001195724">
    <property type="component" value="Unassembled WGS sequence"/>
</dbReference>
<protein>
    <submittedName>
        <fullName evidence="2">Tetratricopeptide (TPR) repeat protein</fullName>
    </submittedName>
</protein>
<gene>
    <name evidence="2" type="ORF">JOE68_000178</name>
</gene>
<dbReference type="Gene3D" id="1.25.40.10">
    <property type="entry name" value="Tetratricopeptide repeat domain"/>
    <property type="match status" value="1"/>
</dbReference>
<reference evidence="2 3" key="1">
    <citation type="submission" date="2021-01" db="EMBL/GenBank/DDBJ databases">
        <title>Sequencing the genomes of 1000 actinobacteria strains.</title>
        <authorList>
            <person name="Klenk H.-P."/>
        </authorList>
    </citation>
    <scope>NUCLEOTIDE SEQUENCE [LARGE SCALE GENOMIC DNA]</scope>
    <source>
        <strain evidence="2 3">DSM 44581</strain>
    </source>
</reference>
<proteinExistence type="predicted"/>